<dbReference type="RefSeq" id="XP_036535553.1">
    <property type="nucleotide sequence ID" value="XM_036687452.1"/>
</dbReference>
<dbReference type="EMBL" id="JAAOAV010000129">
    <property type="protein sequence ID" value="KAF5596078.1"/>
    <property type="molecule type" value="Genomic_DNA"/>
</dbReference>
<dbReference type="SUPFAM" id="SSF103473">
    <property type="entry name" value="MFS general substrate transporter"/>
    <property type="match status" value="1"/>
</dbReference>
<evidence type="ECO:0000256" key="2">
    <source>
        <dbReference type="ARBA" id="ARBA00022448"/>
    </source>
</evidence>
<dbReference type="PANTHER" id="PTHR43791:SF48">
    <property type="entry name" value="TRANSPORTER, PUTATIVE (AFU_ORTHOLOGUE AFUA_4G01000)-RELATED"/>
    <property type="match status" value="1"/>
</dbReference>
<feature type="transmembrane region" description="Helical" evidence="7">
    <location>
        <begin position="189"/>
        <end position="210"/>
    </location>
</feature>
<dbReference type="GO" id="GO:0022857">
    <property type="term" value="F:transmembrane transporter activity"/>
    <property type="evidence" value="ECO:0007669"/>
    <property type="project" value="InterPro"/>
</dbReference>
<dbReference type="Pfam" id="PF16010">
    <property type="entry name" value="CDH-cyt"/>
    <property type="match status" value="1"/>
</dbReference>
<comment type="subcellular location">
    <subcellularLocation>
        <location evidence="1">Membrane</location>
        <topology evidence="1">Multi-pass membrane protein</topology>
    </subcellularLocation>
</comment>
<organism evidence="9 10">
    <name type="scientific">Gibberella subglutinans</name>
    <name type="common">Fusarium subglutinans</name>
    <dbReference type="NCBI Taxonomy" id="42677"/>
    <lineage>
        <taxon>Eukaryota</taxon>
        <taxon>Fungi</taxon>
        <taxon>Dikarya</taxon>
        <taxon>Ascomycota</taxon>
        <taxon>Pezizomycotina</taxon>
        <taxon>Sordariomycetes</taxon>
        <taxon>Hypocreomycetidae</taxon>
        <taxon>Hypocreales</taxon>
        <taxon>Nectriaceae</taxon>
        <taxon>Fusarium</taxon>
        <taxon>Fusarium fujikuroi species complex</taxon>
    </lineage>
</organism>
<evidence type="ECO:0000313" key="10">
    <source>
        <dbReference type="Proteomes" id="UP000547976"/>
    </source>
</evidence>
<keyword evidence="6" id="KW-0325">Glycoprotein</keyword>
<evidence type="ECO:0000256" key="7">
    <source>
        <dbReference type="SAM" id="Phobius"/>
    </source>
</evidence>
<name>A0A8H5PGU0_GIBSU</name>
<feature type="transmembrane region" description="Helical" evidence="7">
    <location>
        <begin position="100"/>
        <end position="118"/>
    </location>
</feature>
<dbReference type="InterPro" id="IPR020846">
    <property type="entry name" value="MFS_dom"/>
</dbReference>
<gene>
    <name evidence="9" type="ORF">FSUBG_8988</name>
</gene>
<feature type="transmembrane region" description="Helical" evidence="7">
    <location>
        <begin position="130"/>
        <end position="150"/>
    </location>
</feature>
<protein>
    <submittedName>
        <fullName evidence="9">Tartrate transporter</fullName>
    </submittedName>
</protein>
<keyword evidence="3 7" id="KW-0812">Transmembrane</keyword>
<feature type="transmembrane region" description="Helical" evidence="7">
    <location>
        <begin position="384"/>
        <end position="403"/>
    </location>
</feature>
<sequence>MTSRDSDAERGNGKEPWSKEFEHADAHDAAARGHLATDEHGNPIATFDAEAEKKLRRKLDWYIMPSVTILYLMCFVDRANIGNARLAGLEEDLGLAGYDYNILLTVFYISYIVFELPLNMVCKWIGPGWFIPATSVAFGVASLGTAFVHTMGQACAVRFILGIFEAGMLPGIAYYLSRWYRRSELAFRLAIYVAMGSFGGAFGGLLASGILKLDHFGSLTRWRMIFAIEGICTIGLALIAFFTMTDRPSTARWLSEEEKDLAIARIKSERVGATEVLEKFSWKLARRGISSPVTIGTSTIFLFTNITVQGLAFFAPTIVRTIYPNHSVVQQQLRTVPPYIVGTFCTVTISFLSTRIDKRNIFINLSQLPVITGYIMFLSTTNPYVRYAGTFLICAGTFANGALSNAQVSANLVSDTARASGIGLNVMLGNVGGLISTWCFLPFDGPNYPIGNGLNLGACSSIFLLTIVLQVYMTWDNRRRAAIEVGQALAGKTDAEIRVMDWKHPGFIIESLAFFHCDIVGNIDFTLSPSTTDLSEYPEPKRHASPTSYCNGKSNKICYTWAVASSTASSSSGNLFIRIQAPVEYQWVGLGTGDKMSGSTMLVIYQDGTGNVTLSTRMGHGHEMPEHSRMRSVRLIEGSGVVNKTMVASIHCGDLGNMRFKGSNHWISAWKTGSSLHTTDIDADIEEHDGYNSFSVDFSLAVVNSNSNPFIQMTTAIPSGAASGGGGEGNTSTIHGIIMSWFIHATWQMIVFIGMWAGFVTGKLAAGRSGDWFNAPHVIIGTVVCGLIAVQPILGWLHHRNFVQHQRRTGISHAHIWYGRALMILGIVNGGLGLQLAGASMKLIIGYSVVGLVTFLMYTAGAVRKMLRGPKKHQHEPLKYNGSYSAVALI</sequence>
<dbReference type="InterPro" id="IPR036259">
    <property type="entry name" value="MFS_trans_sf"/>
</dbReference>
<dbReference type="OrthoDB" id="2985014at2759"/>
<evidence type="ECO:0000256" key="6">
    <source>
        <dbReference type="ARBA" id="ARBA00023180"/>
    </source>
</evidence>
<feature type="transmembrane region" description="Helical" evidence="7">
    <location>
        <begin position="293"/>
        <end position="316"/>
    </location>
</feature>
<dbReference type="CDD" id="cd09630">
    <property type="entry name" value="CDH_like_cytochrome"/>
    <property type="match status" value="1"/>
</dbReference>
<evidence type="ECO:0000256" key="1">
    <source>
        <dbReference type="ARBA" id="ARBA00004141"/>
    </source>
</evidence>
<dbReference type="PROSITE" id="PS50850">
    <property type="entry name" value="MFS"/>
    <property type="match status" value="1"/>
</dbReference>
<dbReference type="InterPro" id="IPR011701">
    <property type="entry name" value="MFS"/>
</dbReference>
<dbReference type="Gene3D" id="1.20.1250.20">
    <property type="entry name" value="MFS general substrate transporter like domains"/>
    <property type="match status" value="2"/>
</dbReference>
<evidence type="ECO:0000256" key="5">
    <source>
        <dbReference type="ARBA" id="ARBA00023136"/>
    </source>
</evidence>
<feature type="transmembrane region" description="Helical" evidence="7">
    <location>
        <begin position="779"/>
        <end position="797"/>
    </location>
</feature>
<dbReference type="CDD" id="cd08760">
    <property type="entry name" value="Cyt_b561_FRRS1_like"/>
    <property type="match status" value="1"/>
</dbReference>
<reference evidence="9 10" key="1">
    <citation type="submission" date="2020-05" db="EMBL/GenBank/DDBJ databases">
        <title>Identification and distribution of gene clusters putatively required for synthesis of sphingolipid metabolism inhibitors in phylogenetically diverse species of the filamentous fungus Fusarium.</title>
        <authorList>
            <person name="Kim H.-S."/>
            <person name="Busman M."/>
            <person name="Brown D.W."/>
            <person name="Divon H."/>
            <person name="Uhlig S."/>
            <person name="Proctor R.H."/>
        </authorList>
    </citation>
    <scope>NUCLEOTIDE SEQUENCE [LARGE SCALE GENOMIC DNA]</scope>
    <source>
        <strain evidence="9 10">NRRL 66333</strain>
    </source>
</reference>
<dbReference type="Gene3D" id="2.60.40.1210">
    <property type="entry name" value="Cellobiose dehydrogenase, cytochrome domain"/>
    <property type="match status" value="1"/>
</dbReference>
<feature type="transmembrane region" description="Helical" evidence="7">
    <location>
        <begin position="361"/>
        <end position="378"/>
    </location>
</feature>
<keyword evidence="5 7" id="KW-0472">Membrane</keyword>
<feature type="domain" description="Major facilitator superfamily (MFS) profile" evidence="8">
    <location>
        <begin position="63"/>
        <end position="478"/>
    </location>
</feature>
<dbReference type="Pfam" id="PF07690">
    <property type="entry name" value="MFS_1"/>
    <property type="match status" value="1"/>
</dbReference>
<keyword evidence="10" id="KW-1185">Reference proteome</keyword>
<dbReference type="GO" id="GO:0016020">
    <property type="term" value="C:membrane"/>
    <property type="evidence" value="ECO:0007669"/>
    <property type="project" value="UniProtKB-SubCell"/>
</dbReference>
<dbReference type="SUPFAM" id="SSF49344">
    <property type="entry name" value="CBD9-like"/>
    <property type="match status" value="1"/>
</dbReference>
<feature type="transmembrane region" description="Helical" evidence="7">
    <location>
        <begin position="741"/>
        <end position="759"/>
    </location>
</feature>
<keyword evidence="2" id="KW-0813">Transport</keyword>
<evidence type="ECO:0000313" key="9">
    <source>
        <dbReference type="EMBL" id="KAF5596078.1"/>
    </source>
</evidence>
<dbReference type="FunFam" id="1.20.1250.20:FF:000034">
    <property type="entry name" value="MFS general substrate transporter"/>
    <property type="match status" value="1"/>
</dbReference>
<dbReference type="AlphaFoldDB" id="A0A8H5PGU0"/>
<feature type="transmembrane region" description="Helical" evidence="7">
    <location>
        <begin position="156"/>
        <end position="177"/>
    </location>
</feature>
<proteinExistence type="predicted"/>
<comment type="caution">
    <text evidence="9">The sequence shown here is derived from an EMBL/GenBank/DDBJ whole genome shotgun (WGS) entry which is preliminary data.</text>
</comment>
<feature type="transmembrane region" description="Helical" evidence="7">
    <location>
        <begin position="424"/>
        <end position="443"/>
    </location>
</feature>
<dbReference type="InterPro" id="IPR015920">
    <property type="entry name" value="Cellobiose_DH-like_cyt"/>
</dbReference>
<dbReference type="FunFam" id="1.20.1250.20:FF:000013">
    <property type="entry name" value="MFS general substrate transporter"/>
    <property type="match status" value="1"/>
</dbReference>
<dbReference type="Gene3D" id="1.20.120.1770">
    <property type="match status" value="1"/>
</dbReference>
<dbReference type="Proteomes" id="UP000547976">
    <property type="component" value="Unassembled WGS sequence"/>
</dbReference>
<dbReference type="PANTHER" id="PTHR43791">
    <property type="entry name" value="PERMEASE-RELATED"/>
    <property type="match status" value="1"/>
</dbReference>
<feature type="transmembrane region" description="Helical" evidence="7">
    <location>
        <begin position="844"/>
        <end position="863"/>
    </location>
</feature>
<evidence type="ECO:0000259" key="8">
    <source>
        <dbReference type="PROSITE" id="PS50850"/>
    </source>
</evidence>
<feature type="transmembrane region" description="Helical" evidence="7">
    <location>
        <begin position="817"/>
        <end position="838"/>
    </location>
</feature>
<evidence type="ECO:0000256" key="4">
    <source>
        <dbReference type="ARBA" id="ARBA00022989"/>
    </source>
</evidence>
<feature type="transmembrane region" description="Helical" evidence="7">
    <location>
        <begin position="222"/>
        <end position="242"/>
    </location>
</feature>
<accession>A0A8H5PGU0</accession>
<evidence type="ECO:0000256" key="3">
    <source>
        <dbReference type="ARBA" id="ARBA00022692"/>
    </source>
</evidence>
<feature type="transmembrane region" description="Helical" evidence="7">
    <location>
        <begin position="455"/>
        <end position="475"/>
    </location>
</feature>
<feature type="transmembrane region" description="Helical" evidence="7">
    <location>
        <begin position="61"/>
        <end position="80"/>
    </location>
</feature>
<feature type="transmembrane region" description="Helical" evidence="7">
    <location>
        <begin position="336"/>
        <end position="354"/>
    </location>
</feature>
<dbReference type="GeneID" id="59322170"/>
<keyword evidence="4 7" id="KW-1133">Transmembrane helix</keyword>